<sequence length="135" mass="15329">MQKTVIIVYLHFNHNYCFVAVRADITQSPKNVATKVRQRVTLTCAFDSVTLMRQWLRLGSKDLNFQITAGDETIEDEFKDRYSLNTGGGQFTLVIKSPVLSDGGTYRCKDVFKAQSQCGEAHVIVFGKPYFPIFH</sequence>
<organism evidence="2 3">
    <name type="scientific">Ridgeia piscesae</name>
    <name type="common">Tubeworm</name>
    <dbReference type="NCBI Taxonomy" id="27915"/>
    <lineage>
        <taxon>Eukaryota</taxon>
        <taxon>Metazoa</taxon>
        <taxon>Spiralia</taxon>
        <taxon>Lophotrochozoa</taxon>
        <taxon>Annelida</taxon>
        <taxon>Polychaeta</taxon>
        <taxon>Sedentaria</taxon>
        <taxon>Canalipalpata</taxon>
        <taxon>Sabellida</taxon>
        <taxon>Siboglinidae</taxon>
        <taxon>Ridgeia</taxon>
    </lineage>
</organism>
<evidence type="ECO:0000313" key="2">
    <source>
        <dbReference type="EMBL" id="KAK2170884.1"/>
    </source>
</evidence>
<gene>
    <name evidence="2" type="ORF">NP493_1127g01073</name>
</gene>
<keyword evidence="3" id="KW-1185">Reference proteome</keyword>
<dbReference type="InterPro" id="IPR013783">
    <property type="entry name" value="Ig-like_fold"/>
</dbReference>
<proteinExistence type="predicted"/>
<dbReference type="AlphaFoldDB" id="A0AAD9KFU8"/>
<dbReference type="SUPFAM" id="SSF48726">
    <property type="entry name" value="Immunoglobulin"/>
    <property type="match status" value="1"/>
</dbReference>
<dbReference type="InterPro" id="IPR003599">
    <property type="entry name" value="Ig_sub"/>
</dbReference>
<protein>
    <recommendedName>
        <fullName evidence="1">Ig-like domain-containing protein</fullName>
    </recommendedName>
</protein>
<reference evidence="2" key="1">
    <citation type="journal article" date="2023" name="Mol. Biol. Evol.">
        <title>Third-Generation Sequencing Reveals the Adaptive Role of the Epigenome in Three Deep-Sea Polychaetes.</title>
        <authorList>
            <person name="Perez M."/>
            <person name="Aroh O."/>
            <person name="Sun Y."/>
            <person name="Lan Y."/>
            <person name="Juniper S.K."/>
            <person name="Young C.R."/>
            <person name="Angers B."/>
            <person name="Qian P.Y."/>
        </authorList>
    </citation>
    <scope>NUCLEOTIDE SEQUENCE</scope>
    <source>
        <strain evidence="2">R07B-5</strain>
    </source>
</reference>
<dbReference type="Proteomes" id="UP001209878">
    <property type="component" value="Unassembled WGS sequence"/>
</dbReference>
<dbReference type="CDD" id="cd00099">
    <property type="entry name" value="IgV"/>
    <property type="match status" value="1"/>
</dbReference>
<comment type="caution">
    <text evidence="2">The sequence shown here is derived from an EMBL/GenBank/DDBJ whole genome shotgun (WGS) entry which is preliminary data.</text>
</comment>
<dbReference type="SMART" id="SM00409">
    <property type="entry name" value="IG"/>
    <property type="match status" value="1"/>
</dbReference>
<dbReference type="InterPro" id="IPR007110">
    <property type="entry name" value="Ig-like_dom"/>
</dbReference>
<dbReference type="PROSITE" id="PS50835">
    <property type="entry name" value="IG_LIKE"/>
    <property type="match status" value="1"/>
</dbReference>
<accession>A0AAD9KFU8</accession>
<evidence type="ECO:0000313" key="3">
    <source>
        <dbReference type="Proteomes" id="UP001209878"/>
    </source>
</evidence>
<dbReference type="Pfam" id="PF07686">
    <property type="entry name" value="V-set"/>
    <property type="match status" value="1"/>
</dbReference>
<dbReference type="EMBL" id="JAODUO010001128">
    <property type="protein sequence ID" value="KAK2170884.1"/>
    <property type="molecule type" value="Genomic_DNA"/>
</dbReference>
<dbReference type="Gene3D" id="2.60.40.10">
    <property type="entry name" value="Immunoglobulins"/>
    <property type="match status" value="1"/>
</dbReference>
<feature type="domain" description="Ig-like" evidence="1">
    <location>
        <begin position="23"/>
        <end position="108"/>
    </location>
</feature>
<dbReference type="InterPro" id="IPR013106">
    <property type="entry name" value="Ig_V-set"/>
</dbReference>
<evidence type="ECO:0000259" key="1">
    <source>
        <dbReference type="PROSITE" id="PS50835"/>
    </source>
</evidence>
<name>A0AAD9KFU8_RIDPI</name>
<dbReference type="InterPro" id="IPR036179">
    <property type="entry name" value="Ig-like_dom_sf"/>
</dbReference>